<evidence type="ECO:0000313" key="7">
    <source>
        <dbReference type="Proteomes" id="UP000077755"/>
    </source>
</evidence>
<dbReference type="Proteomes" id="UP000077755">
    <property type="component" value="Chromosome 9"/>
</dbReference>
<dbReference type="PROSITE" id="PS50896">
    <property type="entry name" value="LISH"/>
    <property type="match status" value="1"/>
</dbReference>
<reference evidence="6" key="1">
    <citation type="journal article" date="2016" name="Nat. Genet.">
        <title>A high-quality carrot genome assembly provides new insights into carotenoid accumulation and asterid genome evolution.</title>
        <authorList>
            <person name="Iorizzo M."/>
            <person name="Ellison S."/>
            <person name="Senalik D."/>
            <person name="Zeng P."/>
            <person name="Satapoomin P."/>
            <person name="Huang J."/>
            <person name="Bowman M."/>
            <person name="Iovene M."/>
            <person name="Sanseverino W."/>
            <person name="Cavagnaro P."/>
            <person name="Yildiz M."/>
            <person name="Macko-Podgorni A."/>
            <person name="Moranska E."/>
            <person name="Grzebelus E."/>
            <person name="Grzebelus D."/>
            <person name="Ashrafi H."/>
            <person name="Zheng Z."/>
            <person name="Cheng S."/>
            <person name="Spooner D."/>
            <person name="Van Deynze A."/>
            <person name="Simon P."/>
        </authorList>
    </citation>
    <scope>NUCLEOTIDE SEQUENCE</scope>
    <source>
        <tissue evidence="6">Leaf</tissue>
    </source>
</reference>
<dbReference type="InterPro" id="IPR048419">
    <property type="entry name" value="Topless_Znf"/>
</dbReference>
<dbReference type="Pfam" id="PF00400">
    <property type="entry name" value="WD40"/>
    <property type="match status" value="1"/>
</dbReference>
<keyword evidence="2" id="KW-0677">Repeat</keyword>
<dbReference type="InterPro" id="IPR006595">
    <property type="entry name" value="CTLH_C"/>
</dbReference>
<dbReference type="InterPro" id="IPR001680">
    <property type="entry name" value="WD40_rpt"/>
</dbReference>
<dbReference type="Pfam" id="PF17814">
    <property type="entry name" value="LisH_TPL"/>
    <property type="match status" value="1"/>
</dbReference>
<evidence type="ECO:0000256" key="4">
    <source>
        <dbReference type="SAM" id="MobiDB-lite"/>
    </source>
</evidence>
<dbReference type="PANTHER" id="PTHR44083">
    <property type="entry name" value="TOPLESS-RELATED PROTEIN 1-RELATED"/>
    <property type="match status" value="1"/>
</dbReference>
<dbReference type="EMBL" id="CP093351">
    <property type="protein sequence ID" value="WOH14317.1"/>
    <property type="molecule type" value="Genomic_DNA"/>
</dbReference>
<dbReference type="SUPFAM" id="SSF50978">
    <property type="entry name" value="WD40 repeat-like"/>
    <property type="match status" value="1"/>
</dbReference>
<gene>
    <name evidence="6" type="ORF">DCAR_0933836</name>
</gene>
<dbReference type="SMART" id="SM00667">
    <property type="entry name" value="LisH"/>
    <property type="match status" value="1"/>
</dbReference>
<protein>
    <recommendedName>
        <fullName evidence="5">CTLH domain-containing protein</fullName>
    </recommendedName>
</protein>
<dbReference type="AlphaFoldDB" id="A0AAF1BEP9"/>
<evidence type="ECO:0000256" key="1">
    <source>
        <dbReference type="ARBA" id="ARBA00022574"/>
    </source>
</evidence>
<dbReference type="InterPro" id="IPR015943">
    <property type="entry name" value="WD40/YVTN_repeat-like_dom_sf"/>
</dbReference>
<dbReference type="SMART" id="SM00668">
    <property type="entry name" value="CTLH"/>
    <property type="match status" value="1"/>
</dbReference>
<feature type="compositionally biased region" description="Polar residues" evidence="4">
    <location>
        <begin position="643"/>
        <end position="659"/>
    </location>
</feature>
<name>A0AAF1BEP9_DAUCS</name>
<dbReference type="PROSITE" id="PS50082">
    <property type="entry name" value="WD_REPEATS_2"/>
    <property type="match status" value="1"/>
</dbReference>
<dbReference type="PROSITE" id="PS50294">
    <property type="entry name" value="WD_REPEATS_REGION"/>
    <property type="match status" value="1"/>
</dbReference>
<reference evidence="6" key="2">
    <citation type="submission" date="2022-03" db="EMBL/GenBank/DDBJ databases">
        <title>Draft title - Genomic analysis of global carrot germplasm unveils the trajectory of domestication and the origin of high carotenoid orange carrot.</title>
        <authorList>
            <person name="Iorizzo M."/>
            <person name="Ellison S."/>
            <person name="Senalik D."/>
            <person name="Macko-Podgorni A."/>
            <person name="Grzebelus D."/>
            <person name="Bostan H."/>
            <person name="Rolling W."/>
            <person name="Curaba J."/>
            <person name="Simon P."/>
        </authorList>
    </citation>
    <scope>NUCLEOTIDE SEQUENCE</scope>
    <source>
        <tissue evidence="6">Leaf</tissue>
    </source>
</reference>
<feature type="domain" description="CTLH" evidence="5">
    <location>
        <begin position="34"/>
        <end position="92"/>
    </location>
</feature>
<dbReference type="PROSITE" id="PS50897">
    <property type="entry name" value="CTLH"/>
    <property type="match status" value="1"/>
</dbReference>
<dbReference type="Gene3D" id="2.130.10.10">
    <property type="entry name" value="YVTN repeat-like/Quinoprotein amine dehydrogenase"/>
    <property type="match status" value="2"/>
</dbReference>
<feature type="repeat" description="WD" evidence="3">
    <location>
        <begin position="455"/>
        <end position="496"/>
    </location>
</feature>
<keyword evidence="7" id="KW-1185">Reference proteome</keyword>
<dbReference type="GO" id="GO:0006355">
    <property type="term" value="P:regulation of DNA-templated transcription"/>
    <property type="evidence" value="ECO:0007669"/>
    <property type="project" value="InterPro"/>
</dbReference>
<dbReference type="InterPro" id="IPR054532">
    <property type="entry name" value="TPL_SMU1_LisH-like"/>
</dbReference>
<dbReference type="Pfam" id="PF21889">
    <property type="entry name" value="TPR1-like_2nd"/>
    <property type="match status" value="1"/>
</dbReference>
<dbReference type="InterPro" id="IPR006594">
    <property type="entry name" value="LisH"/>
</dbReference>
<organism evidence="6 7">
    <name type="scientific">Daucus carota subsp. sativus</name>
    <name type="common">Carrot</name>
    <dbReference type="NCBI Taxonomy" id="79200"/>
    <lineage>
        <taxon>Eukaryota</taxon>
        <taxon>Viridiplantae</taxon>
        <taxon>Streptophyta</taxon>
        <taxon>Embryophyta</taxon>
        <taxon>Tracheophyta</taxon>
        <taxon>Spermatophyta</taxon>
        <taxon>Magnoliopsida</taxon>
        <taxon>eudicotyledons</taxon>
        <taxon>Gunneridae</taxon>
        <taxon>Pentapetalae</taxon>
        <taxon>asterids</taxon>
        <taxon>campanulids</taxon>
        <taxon>Apiales</taxon>
        <taxon>Apiaceae</taxon>
        <taxon>Apioideae</taxon>
        <taxon>Scandiceae</taxon>
        <taxon>Daucinae</taxon>
        <taxon>Daucus</taxon>
        <taxon>Daucus sect. Daucus</taxon>
    </lineage>
</organism>
<accession>A0AAF1BEP9</accession>
<dbReference type="SMART" id="SM00320">
    <property type="entry name" value="WD40"/>
    <property type="match status" value="4"/>
</dbReference>
<evidence type="ECO:0000256" key="2">
    <source>
        <dbReference type="ARBA" id="ARBA00022737"/>
    </source>
</evidence>
<dbReference type="PANTHER" id="PTHR44083:SF2">
    <property type="entry name" value="TOPLESS-RELATED PROTEIN 3"/>
    <property type="match status" value="1"/>
</dbReference>
<proteinExistence type="predicted"/>
<evidence type="ECO:0000259" key="5">
    <source>
        <dbReference type="PROSITE" id="PS50897"/>
    </source>
</evidence>
<keyword evidence="1 3" id="KW-0853">WD repeat</keyword>
<evidence type="ECO:0000313" key="6">
    <source>
        <dbReference type="EMBL" id="WOH14317.1"/>
    </source>
</evidence>
<dbReference type="Pfam" id="PF21359">
    <property type="entry name" value="zf_topless"/>
    <property type="match status" value="1"/>
</dbReference>
<dbReference type="InterPro" id="IPR036322">
    <property type="entry name" value="WD40_repeat_dom_sf"/>
</dbReference>
<sequence>MASLNKDLVMIVLQFLREENFKEAARSLEKESGFYFNMRYFEEKVLAGEWDEVEKYLSGFTNVDDNRFSVKIYFELRKHKYLEALDRKDKAEALNILENELKVFSRINNDLYREMTLLLSLDNFRENEQLSKYGNMVEARGTMMMELKKIIEANPVFNGKLEFPSLRSLRLRTLVNQSLNWQHHLCGNNRPYPDDIKTLYTDHTCGLSKGSLATLPVNFPAAGSANPPSFTSPGVYTPFPVPASAISNQGQGQGQGLFLNVDAVGKNKGILNPVDDAVDKTTPWQFRAENINHPVRCQQVTINASDAGDKVSQLLYTNAGTGILVLESSGLQMLYKWVRHEKNPSGKATAKELPHLWKPSSGLLMANDIAGVNLEKSSSCIALTKNDSYVMSACGGKVSVFSALTYKVMTTFMSTPPVPTFLALYPPDNNIVAVGMDDSTIHIYNVRGDEVKCILKGHQDRVTGLAFSTKLNILISSGADAHICTWSTDTWEKKNSFPLQLTTSESCSACTGDKRVQFHCDEIQFLVSHGTQLALYDAENVDHVQRWIPQGALSAQITSAAFSCNSMLVYASFCDGSIGIFDAESLSLRCHLKPSVYLSLKGQVVYPVVVAAHPQDPYQFAVGMTDGSVKVIEPFDKGFPNGRSASTSTSNHAAEQQQR</sequence>
<dbReference type="InterPro" id="IPR054080">
    <property type="entry name" value="TPR1-like_2nd"/>
</dbReference>
<feature type="region of interest" description="Disordered" evidence="4">
    <location>
        <begin position="640"/>
        <end position="659"/>
    </location>
</feature>
<evidence type="ECO:0000256" key="3">
    <source>
        <dbReference type="PROSITE-ProRule" id="PRU00221"/>
    </source>
</evidence>
<dbReference type="InterPro" id="IPR027728">
    <property type="entry name" value="Topless_fam"/>
</dbReference>